<dbReference type="SMART" id="SM00448">
    <property type="entry name" value="REC"/>
    <property type="match status" value="1"/>
</dbReference>
<dbReference type="PANTHER" id="PTHR43065:SF46">
    <property type="entry name" value="C4-DICARBOXYLATE TRANSPORT SENSOR PROTEIN DCTB"/>
    <property type="match status" value="1"/>
</dbReference>
<evidence type="ECO:0000256" key="5">
    <source>
        <dbReference type="ARBA" id="ARBA00022741"/>
    </source>
</evidence>
<dbReference type="InterPro" id="IPR036890">
    <property type="entry name" value="HATPase_C_sf"/>
</dbReference>
<dbReference type="Gene3D" id="3.40.50.2300">
    <property type="match status" value="1"/>
</dbReference>
<dbReference type="KEGG" id="psym:J1N51_01465"/>
<keyword evidence="3 9" id="KW-0597">Phosphoprotein</keyword>
<dbReference type="CDD" id="cd00082">
    <property type="entry name" value="HisKA"/>
    <property type="match status" value="1"/>
</dbReference>
<dbReference type="SMART" id="SM00387">
    <property type="entry name" value="HATPase_c"/>
    <property type="match status" value="1"/>
</dbReference>
<dbReference type="Gene3D" id="3.30.450.20">
    <property type="entry name" value="PAS domain"/>
    <property type="match status" value="2"/>
</dbReference>
<feature type="transmembrane region" description="Helical" evidence="10">
    <location>
        <begin position="52"/>
        <end position="70"/>
    </location>
</feature>
<evidence type="ECO:0000313" key="15">
    <source>
        <dbReference type="EMBL" id="QTH64183.1"/>
    </source>
</evidence>
<dbReference type="NCBIfam" id="TIGR00229">
    <property type="entry name" value="sensory_box"/>
    <property type="match status" value="1"/>
</dbReference>
<dbReference type="InterPro" id="IPR035965">
    <property type="entry name" value="PAS-like_dom_sf"/>
</dbReference>
<feature type="modified residue" description="4-aspartylphosphate" evidence="9">
    <location>
        <position position="848"/>
    </location>
</feature>
<evidence type="ECO:0000256" key="7">
    <source>
        <dbReference type="ARBA" id="ARBA00022840"/>
    </source>
</evidence>
<evidence type="ECO:0000256" key="8">
    <source>
        <dbReference type="ARBA" id="ARBA00023012"/>
    </source>
</evidence>
<dbReference type="InterPro" id="IPR003594">
    <property type="entry name" value="HATPase_dom"/>
</dbReference>
<evidence type="ECO:0000256" key="2">
    <source>
        <dbReference type="ARBA" id="ARBA00012438"/>
    </source>
</evidence>
<evidence type="ECO:0000259" key="14">
    <source>
        <dbReference type="PROSITE" id="PS50113"/>
    </source>
</evidence>
<organism evidence="15 16">
    <name type="scientific">Psychrosphaera ytuae</name>
    <dbReference type="NCBI Taxonomy" id="2820710"/>
    <lineage>
        <taxon>Bacteria</taxon>
        <taxon>Pseudomonadati</taxon>
        <taxon>Pseudomonadota</taxon>
        <taxon>Gammaproteobacteria</taxon>
        <taxon>Alteromonadales</taxon>
        <taxon>Pseudoalteromonadaceae</taxon>
        <taxon>Psychrosphaera</taxon>
    </lineage>
</organism>
<evidence type="ECO:0000256" key="4">
    <source>
        <dbReference type="ARBA" id="ARBA00022679"/>
    </source>
</evidence>
<keyword evidence="6" id="KW-0418">Kinase</keyword>
<dbReference type="Pfam" id="PF13426">
    <property type="entry name" value="PAS_9"/>
    <property type="match status" value="1"/>
</dbReference>
<dbReference type="SMART" id="SM00388">
    <property type="entry name" value="HisKA"/>
    <property type="match status" value="1"/>
</dbReference>
<dbReference type="PROSITE" id="PS50113">
    <property type="entry name" value="PAC"/>
    <property type="match status" value="1"/>
</dbReference>
<proteinExistence type="predicted"/>
<dbReference type="Pfam" id="PF08447">
    <property type="entry name" value="PAS_3"/>
    <property type="match status" value="1"/>
</dbReference>
<gene>
    <name evidence="15" type="ORF">J1N51_01465</name>
</gene>
<dbReference type="SUPFAM" id="SSF47384">
    <property type="entry name" value="Homodimeric domain of signal transducing histidine kinase"/>
    <property type="match status" value="1"/>
</dbReference>
<dbReference type="SUPFAM" id="SSF55785">
    <property type="entry name" value="PYP-like sensor domain (PAS domain)"/>
    <property type="match status" value="2"/>
</dbReference>
<protein>
    <recommendedName>
        <fullName evidence="2">histidine kinase</fullName>
        <ecNumber evidence="2">2.7.13.3</ecNumber>
    </recommendedName>
</protein>
<dbReference type="GO" id="GO:0005524">
    <property type="term" value="F:ATP binding"/>
    <property type="evidence" value="ECO:0007669"/>
    <property type="project" value="UniProtKB-KW"/>
</dbReference>
<keyword evidence="4" id="KW-0808">Transferase</keyword>
<dbReference type="AlphaFoldDB" id="A0A975HII1"/>
<dbReference type="SUPFAM" id="SSF52172">
    <property type="entry name" value="CheY-like"/>
    <property type="match status" value="1"/>
</dbReference>
<keyword evidence="8" id="KW-0902">Two-component regulatory system</keyword>
<name>A0A975HII1_9GAMM</name>
<dbReference type="InterPro" id="IPR011006">
    <property type="entry name" value="CheY-like_superfamily"/>
</dbReference>
<dbReference type="InterPro" id="IPR036097">
    <property type="entry name" value="HisK_dim/P_sf"/>
</dbReference>
<dbReference type="SMART" id="SM00091">
    <property type="entry name" value="PAS"/>
    <property type="match status" value="3"/>
</dbReference>
<feature type="domain" description="PAS" evidence="13">
    <location>
        <begin position="394"/>
        <end position="470"/>
    </location>
</feature>
<dbReference type="InterPro" id="IPR000700">
    <property type="entry name" value="PAS-assoc_C"/>
</dbReference>
<keyword evidence="5" id="KW-0547">Nucleotide-binding</keyword>
<evidence type="ECO:0000259" key="11">
    <source>
        <dbReference type="PROSITE" id="PS50109"/>
    </source>
</evidence>
<evidence type="ECO:0000313" key="16">
    <source>
        <dbReference type="Proteomes" id="UP000682739"/>
    </source>
</evidence>
<feature type="transmembrane region" description="Helical" evidence="10">
    <location>
        <begin position="12"/>
        <end position="40"/>
    </location>
</feature>
<keyword evidence="10" id="KW-0472">Membrane</keyword>
<dbReference type="InterPro" id="IPR004358">
    <property type="entry name" value="Sig_transdc_His_kin-like_C"/>
</dbReference>
<dbReference type="InterPro" id="IPR013655">
    <property type="entry name" value="PAS_fold_3"/>
</dbReference>
<dbReference type="Pfam" id="PF02518">
    <property type="entry name" value="HATPase_c"/>
    <property type="match status" value="1"/>
</dbReference>
<dbReference type="PROSITE" id="PS50110">
    <property type="entry name" value="RESPONSE_REGULATORY"/>
    <property type="match status" value="1"/>
</dbReference>
<evidence type="ECO:0000256" key="3">
    <source>
        <dbReference type="ARBA" id="ARBA00022553"/>
    </source>
</evidence>
<feature type="transmembrane region" description="Helical" evidence="10">
    <location>
        <begin position="90"/>
        <end position="112"/>
    </location>
</feature>
<feature type="domain" description="PAC" evidence="14">
    <location>
        <begin position="471"/>
        <end position="525"/>
    </location>
</feature>
<keyword evidence="10" id="KW-1133">Transmembrane helix</keyword>
<keyword evidence="16" id="KW-1185">Reference proteome</keyword>
<dbReference type="EC" id="2.7.13.3" evidence="2"/>
<comment type="catalytic activity">
    <reaction evidence="1">
        <text>ATP + protein L-histidine = ADP + protein N-phospho-L-histidine.</text>
        <dbReference type="EC" id="2.7.13.3"/>
    </reaction>
</comment>
<dbReference type="Proteomes" id="UP000682739">
    <property type="component" value="Chromosome"/>
</dbReference>
<dbReference type="PRINTS" id="PR00344">
    <property type="entry name" value="BCTRLSENSOR"/>
</dbReference>
<dbReference type="CDD" id="cd00130">
    <property type="entry name" value="PAS"/>
    <property type="match status" value="2"/>
</dbReference>
<evidence type="ECO:0000259" key="12">
    <source>
        <dbReference type="PROSITE" id="PS50110"/>
    </source>
</evidence>
<dbReference type="PANTHER" id="PTHR43065">
    <property type="entry name" value="SENSOR HISTIDINE KINASE"/>
    <property type="match status" value="1"/>
</dbReference>
<dbReference type="InterPro" id="IPR005467">
    <property type="entry name" value="His_kinase_dom"/>
</dbReference>
<dbReference type="Pfam" id="PF00072">
    <property type="entry name" value="Response_reg"/>
    <property type="match status" value="1"/>
</dbReference>
<accession>A0A975HII1</accession>
<dbReference type="InterPro" id="IPR000014">
    <property type="entry name" value="PAS"/>
</dbReference>
<dbReference type="InterPro" id="IPR003661">
    <property type="entry name" value="HisK_dim/P_dom"/>
</dbReference>
<dbReference type="SUPFAM" id="SSF55874">
    <property type="entry name" value="ATPase domain of HSP90 chaperone/DNA topoisomerase II/histidine kinase"/>
    <property type="match status" value="1"/>
</dbReference>
<feature type="domain" description="Histidine kinase" evidence="11">
    <location>
        <begin position="538"/>
        <end position="774"/>
    </location>
</feature>
<dbReference type="InterPro" id="IPR001789">
    <property type="entry name" value="Sig_transdc_resp-reg_receiver"/>
</dbReference>
<dbReference type="Pfam" id="PF00512">
    <property type="entry name" value="HisKA"/>
    <property type="match status" value="1"/>
</dbReference>
<dbReference type="Gene3D" id="3.30.565.10">
    <property type="entry name" value="Histidine kinase-like ATPase, C-terminal domain"/>
    <property type="match status" value="1"/>
</dbReference>
<dbReference type="Gene3D" id="1.10.287.130">
    <property type="match status" value="1"/>
</dbReference>
<evidence type="ECO:0000256" key="10">
    <source>
        <dbReference type="SAM" id="Phobius"/>
    </source>
</evidence>
<evidence type="ECO:0000256" key="9">
    <source>
        <dbReference type="PROSITE-ProRule" id="PRU00169"/>
    </source>
</evidence>
<evidence type="ECO:0000256" key="6">
    <source>
        <dbReference type="ARBA" id="ARBA00022777"/>
    </source>
</evidence>
<dbReference type="RefSeq" id="WP_208832238.1">
    <property type="nucleotide sequence ID" value="NZ_CP072110.1"/>
</dbReference>
<evidence type="ECO:0000256" key="1">
    <source>
        <dbReference type="ARBA" id="ARBA00000085"/>
    </source>
</evidence>
<reference evidence="15" key="1">
    <citation type="submission" date="2021-03" db="EMBL/GenBank/DDBJ databases">
        <title>Description of Psychrosphaera ytuae sp. nov. isolated from deep sea sediment of South China Sea.</title>
        <authorList>
            <person name="Zhang J."/>
            <person name="Xu X.-D."/>
        </authorList>
    </citation>
    <scope>NUCLEOTIDE SEQUENCE</scope>
    <source>
        <strain evidence="15">MTZ26</strain>
    </source>
</reference>
<sequence>MHSSSTLKLLGGISGLFAALIFDVINLSMGLSTALYFFSLFFLNQAIKSEKIYVSIGLFCCISIVNISLIKNGIIPALYSAEDTLSVVESTAFVLFSHSFLVSLLLLFFVVLTRKSLSPLYQTETITDRTATSDAVVGVQLNSDAQTQSLDLVGKERIKFERFANALPIFTATFYANGKIDFISENYQTFFGKDPDYIKKNWKSFIHEDDAPFVFKKWNSALKNKADTSFAYRVKDKDNNERYFYSHCRAVQINKTGEYRWFVSTFDNSETELLRLDNDKLVAKLQGILQGMEDGFISLIPTRDSFKIEYYNFRAEILVGLPRDADGIPIEECGEFFSNQELNDAIIMVNNEQITKTLSTIYDSIELLIRVHASPNGVRLYIQDITSEKASINELNLLRTAIDKANDVVLITQAEPIDKTGPKVVYVNDAFEKVTGYKKEEIIGKTARILHGPKTETKSKKRLTEAMLNAEPARVLITNYTKLGEAFDNEVDLSPLKNSKGKTTHFIAIERDISKQKAQEQMAFRAHKMDSIGLVTGGVAHDFNNLLTIILGNADLLLSSDKFLNDTNSSDKLKSIFEAANQGVSLTRSLLAFSKRQPISQATVDMQKLISSVEPIITTALGAEIKLTIRTNAKRLLVKGDQSQLESLFLNMAVNAKDAMLNKSTHSSDKEIQFLGEFTILIDNKSVKPDSILAASLAPGNYLRLTFRDNGTGIDEENISKIFDPFFSTKPLTKGTGLGLSMIYGFITQAGGHIEVNSKLGFGTDFVIYLPLAKEDESELTSTLNKPTSYQPKSYKGKTVLVVEDTEMVAKVAQHILTDAGFKVLMASDGPTALKIYQSEPIDLLFTDIILPNGINGKELSEKLRASKPELPIIYTSGFTDGKLKHEDYQQENVDFLQKPYTKKQLLEVLEKIHL</sequence>
<dbReference type="EMBL" id="CP072110">
    <property type="protein sequence ID" value="QTH64183.1"/>
    <property type="molecule type" value="Genomic_DNA"/>
</dbReference>
<feature type="domain" description="Response regulatory" evidence="12">
    <location>
        <begin position="799"/>
        <end position="914"/>
    </location>
</feature>
<dbReference type="PROSITE" id="PS50112">
    <property type="entry name" value="PAS"/>
    <property type="match status" value="1"/>
</dbReference>
<dbReference type="GO" id="GO:0000155">
    <property type="term" value="F:phosphorelay sensor kinase activity"/>
    <property type="evidence" value="ECO:0007669"/>
    <property type="project" value="InterPro"/>
</dbReference>
<keyword evidence="7" id="KW-0067">ATP-binding</keyword>
<dbReference type="PROSITE" id="PS50109">
    <property type="entry name" value="HIS_KIN"/>
    <property type="match status" value="1"/>
</dbReference>
<keyword evidence="10" id="KW-0812">Transmembrane</keyword>
<evidence type="ECO:0000259" key="13">
    <source>
        <dbReference type="PROSITE" id="PS50112"/>
    </source>
</evidence>